<accession>A0A8H6HEY6</accession>
<protein>
    <recommendedName>
        <fullName evidence="1">Ubiquitin-like domain-containing protein</fullName>
    </recommendedName>
</protein>
<dbReference type="InterPro" id="IPR054464">
    <property type="entry name" value="ULD_fung"/>
</dbReference>
<proteinExistence type="predicted"/>
<evidence type="ECO:0000313" key="3">
    <source>
        <dbReference type="Proteomes" id="UP000521943"/>
    </source>
</evidence>
<organism evidence="2 3">
    <name type="scientific">Ephemerocybe angulata</name>
    <dbReference type="NCBI Taxonomy" id="980116"/>
    <lineage>
        <taxon>Eukaryota</taxon>
        <taxon>Fungi</taxon>
        <taxon>Dikarya</taxon>
        <taxon>Basidiomycota</taxon>
        <taxon>Agaricomycotina</taxon>
        <taxon>Agaricomycetes</taxon>
        <taxon>Agaricomycetidae</taxon>
        <taxon>Agaricales</taxon>
        <taxon>Agaricineae</taxon>
        <taxon>Psathyrellaceae</taxon>
        <taxon>Ephemerocybe</taxon>
    </lineage>
</organism>
<feature type="domain" description="Ubiquitin-like" evidence="1">
    <location>
        <begin position="96"/>
        <end position="176"/>
    </location>
</feature>
<sequence length="333" mass="37526">MSEKPASRLPHVSHMHSLMEPSRTLTMYPAPPSQLFQQFFAGASNFSVGGGQFNAIGGDYVVSSIDPDQLERLLAQLRQAELAYRSISQHVGYSSANGVTIIDALDERVVLPPSIVAEFGEVHDFLVKHFRGVLGEELVAEKKYRIARQHDGQLVKPEDWKEVLEVGEVVVMSMLIGRVWVKSVRDTCPNAAEWLKCRRCKMRYLCSMRPDRRSRPPRSPKEIGSFRHVVKEHVNYVGHSLEAHIQLADRFRLVLSGFSYAYVVLPLEAHIPLADRFVLLFSRVPYVGLPLEPYIPLADRSVPLPSSSRYNFVSLNCPPDQLTSLCSRPIHAL</sequence>
<comment type="caution">
    <text evidence="2">The sequence shown here is derived from an EMBL/GenBank/DDBJ whole genome shotgun (WGS) entry which is preliminary data.</text>
</comment>
<evidence type="ECO:0000259" key="1">
    <source>
        <dbReference type="Pfam" id="PF22893"/>
    </source>
</evidence>
<dbReference type="EMBL" id="JACGCI010000118">
    <property type="protein sequence ID" value="KAF6744541.1"/>
    <property type="molecule type" value="Genomic_DNA"/>
</dbReference>
<reference evidence="2 3" key="1">
    <citation type="submission" date="2020-07" db="EMBL/GenBank/DDBJ databases">
        <title>Comparative genomics of pyrophilous fungi reveals a link between fire events and developmental genes.</title>
        <authorList>
            <consortium name="DOE Joint Genome Institute"/>
            <person name="Steindorff A.S."/>
            <person name="Carver A."/>
            <person name="Calhoun S."/>
            <person name="Stillman K."/>
            <person name="Liu H."/>
            <person name="Lipzen A."/>
            <person name="Pangilinan J."/>
            <person name="Labutti K."/>
            <person name="Bruns T.D."/>
            <person name="Grigoriev I.V."/>
        </authorList>
    </citation>
    <scope>NUCLEOTIDE SEQUENCE [LARGE SCALE GENOMIC DNA]</scope>
    <source>
        <strain evidence="2 3">CBS 144469</strain>
    </source>
</reference>
<keyword evidence="3" id="KW-1185">Reference proteome</keyword>
<dbReference type="Pfam" id="PF22893">
    <property type="entry name" value="ULD_2"/>
    <property type="match status" value="1"/>
</dbReference>
<dbReference type="Proteomes" id="UP000521943">
    <property type="component" value="Unassembled WGS sequence"/>
</dbReference>
<dbReference type="OrthoDB" id="3052670at2759"/>
<evidence type="ECO:0000313" key="2">
    <source>
        <dbReference type="EMBL" id="KAF6744541.1"/>
    </source>
</evidence>
<gene>
    <name evidence="2" type="ORF">DFP72DRAFT_1078390</name>
</gene>
<name>A0A8H6HEY6_9AGAR</name>
<dbReference type="AlphaFoldDB" id="A0A8H6HEY6"/>